<organism evidence="3">
    <name type="scientific">Rhodosorus marinus</name>
    <dbReference type="NCBI Taxonomy" id="101924"/>
    <lineage>
        <taxon>Eukaryota</taxon>
        <taxon>Rhodophyta</taxon>
        <taxon>Stylonematophyceae</taxon>
        <taxon>Stylonematales</taxon>
        <taxon>Stylonemataceae</taxon>
        <taxon>Rhodosorus</taxon>
    </lineage>
</organism>
<protein>
    <recommendedName>
        <fullName evidence="1">PSD13 N-terminal domain-containing protein</fullName>
    </recommendedName>
</protein>
<proteinExistence type="predicted"/>
<gene>
    <name evidence="2" type="ORF">RMAR00112_LOCUS8231</name>
    <name evidence="3" type="ORF">RMAR00112_LOCUS8281</name>
    <name evidence="4" type="ORF">RMAR00112_LOCUS8302</name>
</gene>
<sequence>MVVPQCFKALICLSRTDDEHLNALCFAALENPPNTIRAFDLGNAALVGDDIYNYGELLVHGVISALEGRRRPIFSVIPSHRNRASVASRSSPRFRSWGSGEIRRNLQCSK</sequence>
<evidence type="ECO:0000313" key="3">
    <source>
        <dbReference type="EMBL" id="CAE0040317.1"/>
    </source>
</evidence>
<dbReference type="AlphaFoldDB" id="A0A7S2ZHJ2"/>
<accession>A0A7S2ZHJ2</accession>
<dbReference type="EMBL" id="HBHW01010858">
    <property type="protein sequence ID" value="CAE0040317.1"/>
    <property type="molecule type" value="Transcribed_RNA"/>
</dbReference>
<dbReference type="EMBL" id="HBHW01010880">
    <property type="protein sequence ID" value="CAE0040338.1"/>
    <property type="molecule type" value="Transcribed_RNA"/>
</dbReference>
<dbReference type="EMBL" id="HBHW01010803">
    <property type="protein sequence ID" value="CAE0040267.1"/>
    <property type="molecule type" value="Transcribed_RNA"/>
</dbReference>
<evidence type="ECO:0000313" key="2">
    <source>
        <dbReference type="EMBL" id="CAE0040267.1"/>
    </source>
</evidence>
<feature type="domain" description="PSD13 N-terminal" evidence="1">
    <location>
        <begin position="31"/>
        <end position="69"/>
    </location>
</feature>
<name>A0A7S2ZHJ2_9RHOD</name>
<evidence type="ECO:0000259" key="1">
    <source>
        <dbReference type="Pfam" id="PF22037"/>
    </source>
</evidence>
<evidence type="ECO:0000313" key="4">
    <source>
        <dbReference type="EMBL" id="CAE0040338.1"/>
    </source>
</evidence>
<reference evidence="3" key="1">
    <citation type="submission" date="2021-01" db="EMBL/GenBank/DDBJ databases">
        <authorList>
            <person name="Corre E."/>
            <person name="Pelletier E."/>
            <person name="Niang G."/>
            <person name="Scheremetjew M."/>
            <person name="Finn R."/>
            <person name="Kale V."/>
            <person name="Holt S."/>
            <person name="Cochrane G."/>
            <person name="Meng A."/>
            <person name="Brown T."/>
            <person name="Cohen L."/>
        </authorList>
    </citation>
    <scope>NUCLEOTIDE SEQUENCE</scope>
    <source>
        <strain evidence="3">CCMP 769</strain>
    </source>
</reference>
<dbReference type="Pfam" id="PF22037">
    <property type="entry name" value="PSD13_N"/>
    <property type="match status" value="1"/>
</dbReference>
<dbReference type="InterPro" id="IPR054179">
    <property type="entry name" value="PSD13_N"/>
</dbReference>